<comment type="caution">
    <text evidence="15">The sequence shown here is derived from an EMBL/GenBank/DDBJ whole genome shotgun (WGS) entry which is preliminary data.</text>
</comment>
<dbReference type="FunFam" id="3.90.226.10:FF:000047">
    <property type="entry name" value="Probable 3-hydroxyacyl-CoA dehydrogenase"/>
    <property type="match status" value="1"/>
</dbReference>
<dbReference type="GO" id="GO:0006635">
    <property type="term" value="P:fatty acid beta-oxidation"/>
    <property type="evidence" value="ECO:0007669"/>
    <property type="project" value="UniProtKB-UniPathway"/>
</dbReference>
<dbReference type="InterPro" id="IPR006176">
    <property type="entry name" value="3-OHacyl-CoA_DH_NAD-bd"/>
</dbReference>
<evidence type="ECO:0000256" key="2">
    <source>
        <dbReference type="ARBA" id="ARBA00005086"/>
    </source>
</evidence>
<evidence type="ECO:0000313" key="16">
    <source>
        <dbReference type="Proteomes" id="UP000548304"/>
    </source>
</evidence>
<keyword evidence="10 15" id="KW-0456">Lyase</keyword>
<keyword evidence="6" id="KW-0442">Lipid degradation</keyword>
<gene>
    <name evidence="15" type="ORF">FHR84_002837</name>
</gene>
<comment type="catalytic activity">
    <reaction evidence="12">
        <text>a (3S)-3-hydroxyacyl-CoA + NAD(+) = a 3-oxoacyl-CoA + NADH + H(+)</text>
        <dbReference type="Rhea" id="RHEA:22432"/>
        <dbReference type="ChEBI" id="CHEBI:15378"/>
        <dbReference type="ChEBI" id="CHEBI:57318"/>
        <dbReference type="ChEBI" id="CHEBI:57540"/>
        <dbReference type="ChEBI" id="CHEBI:57945"/>
        <dbReference type="ChEBI" id="CHEBI:90726"/>
        <dbReference type="EC" id="1.1.1.35"/>
    </reaction>
</comment>
<keyword evidence="5" id="KW-0276">Fatty acid metabolism</keyword>
<dbReference type="Pfam" id="PF02737">
    <property type="entry name" value="3HCDH_N"/>
    <property type="match status" value="1"/>
</dbReference>
<dbReference type="RefSeq" id="WP_179535924.1">
    <property type="nucleotide sequence ID" value="NZ_JACBYW010000005.1"/>
</dbReference>
<keyword evidence="16" id="KW-1185">Reference proteome</keyword>
<dbReference type="GO" id="GO:0004300">
    <property type="term" value="F:enoyl-CoA hydratase activity"/>
    <property type="evidence" value="ECO:0007669"/>
    <property type="project" value="UniProtKB-EC"/>
</dbReference>
<evidence type="ECO:0000256" key="11">
    <source>
        <dbReference type="ARBA" id="ARBA00023268"/>
    </source>
</evidence>
<keyword evidence="8" id="KW-0520">NAD</keyword>
<dbReference type="Gene3D" id="3.90.226.10">
    <property type="entry name" value="2-enoyl-CoA Hydratase, Chain A, domain 1"/>
    <property type="match status" value="1"/>
</dbReference>
<evidence type="ECO:0000259" key="14">
    <source>
        <dbReference type="Pfam" id="PF02737"/>
    </source>
</evidence>
<sequence>MSEQSTIRWDEPESDGIVVLTLDDPEQQANTMNERYLRSMETTVQRLEEERDRVSGVVITSAKSTFFAGGDLRELIKARPENVDRTVETSNTAKQQLRRLETLGIPVVAALNGTALGGGLEIALGCHHRIALDAPKARFGFPEVSLGLLPGAGGVVRTVRMLGIADALLGVLTQGQRLRPGKARDLGLIDELVEDTDTLMRRAKEWIRENPEANQPWDRKGFKVPGGTPSDPKFAANLPAFPANLRKQLKGADLPAPKNILCAAVEGAQVDVDTALTIEGRYFVELLCGQTSKNMSKAFFFDLDHVNSGGSRPGQQPEWSARKVAVLGGGMMGAGIAHVCAKAGMEVVLKDVSAASAAKGKEYSAGVLEKDLGKGRITERERDEVLGRITPTESGDQLAGCDLVIEAVFEDPEVKHRVYAEAEQWISEDALIASNTSTLPITDLAEGVSRREDFIGLHFFSPVDKMPLVEIIRGERTGDEALAKAFDVVRQINKTPIVVQDSRGFFTSRVIGTFLNEGVAMLGEGVSAASVEQASAQAGFPAPVLQLFDELTLTLPRKIRDESKRAVESAGGTWTGHPADSVLDRMVDEFDRRGRSSGAGFYEYSADGERLGLWNGLAEHFAAGSTDPSEISFTDLKERMLFVQALETVRCLDEGVLTSVPDANIGSIFGIGFPPATGGVVQYMNGYPGGLRGFVERCRQLSARYGTRFEPPASLVAKAESGEVFDVGEPDTEVVSATAGV</sequence>
<dbReference type="InterPro" id="IPR008927">
    <property type="entry name" value="6-PGluconate_DH-like_C_sf"/>
</dbReference>
<evidence type="ECO:0000256" key="5">
    <source>
        <dbReference type="ARBA" id="ARBA00022832"/>
    </source>
</evidence>
<keyword evidence="15" id="KW-0413">Isomerase</keyword>
<dbReference type="GO" id="GO:0016509">
    <property type="term" value="F:long-chain (3S)-3-hydroxyacyl-CoA dehydrogenase (NAD+) activity"/>
    <property type="evidence" value="ECO:0007669"/>
    <property type="project" value="TreeGrafter"/>
</dbReference>
<dbReference type="AlphaFoldDB" id="A0A852Z155"/>
<dbReference type="EC" id="5.1.2.3" evidence="15"/>
<dbReference type="Gene3D" id="3.40.50.720">
    <property type="entry name" value="NAD(P)-binding Rossmann-like Domain"/>
    <property type="match status" value="1"/>
</dbReference>
<evidence type="ECO:0000256" key="4">
    <source>
        <dbReference type="ARBA" id="ARBA00009463"/>
    </source>
</evidence>
<comment type="pathway">
    <text evidence="1">Lipid metabolism; fatty acid beta-oxidation.</text>
</comment>
<dbReference type="SUPFAM" id="SSF48179">
    <property type="entry name" value="6-phosphogluconate dehydrogenase C-terminal domain-like"/>
    <property type="match status" value="2"/>
</dbReference>
<feature type="domain" description="3-hydroxyacyl-CoA dehydrogenase NAD binding" evidence="14">
    <location>
        <begin position="323"/>
        <end position="501"/>
    </location>
</feature>
<evidence type="ECO:0000256" key="8">
    <source>
        <dbReference type="ARBA" id="ARBA00023027"/>
    </source>
</evidence>
<dbReference type="InterPro" id="IPR001753">
    <property type="entry name" value="Enoyl-CoA_hydra/iso"/>
</dbReference>
<dbReference type="Proteomes" id="UP000548304">
    <property type="component" value="Unassembled WGS sequence"/>
</dbReference>
<dbReference type="Pfam" id="PF00378">
    <property type="entry name" value="ECH_1"/>
    <property type="match status" value="1"/>
</dbReference>
<protein>
    <submittedName>
        <fullName evidence="15">3-hydroxyacyl-CoA dehydrogenase/enoyl-CoA hydratase/3-hydroxybutyryl-CoA epimerase</fullName>
        <ecNumber evidence="15">1.1.1.35</ecNumber>
        <ecNumber evidence="15">4.2.1.17</ecNumber>
        <ecNumber evidence="15">5.1.2.3</ecNumber>
    </submittedName>
</protein>
<comment type="similarity">
    <text evidence="4">Belongs to the 3-hydroxyacyl-CoA dehydrogenase family.</text>
</comment>
<feature type="domain" description="3-hydroxyacyl-CoA dehydrogenase C-terminal" evidence="13">
    <location>
        <begin position="504"/>
        <end position="604"/>
    </location>
</feature>
<dbReference type="PANTHER" id="PTHR43612">
    <property type="entry name" value="TRIFUNCTIONAL ENZYME SUBUNIT ALPHA"/>
    <property type="match status" value="1"/>
</dbReference>
<dbReference type="Gene3D" id="1.10.1040.50">
    <property type="match status" value="1"/>
</dbReference>
<evidence type="ECO:0000259" key="13">
    <source>
        <dbReference type="Pfam" id="PF00725"/>
    </source>
</evidence>
<dbReference type="InterPro" id="IPR006108">
    <property type="entry name" value="3HC_DH_C"/>
</dbReference>
<reference evidence="15 16" key="1">
    <citation type="submission" date="2020-07" db="EMBL/GenBank/DDBJ databases">
        <title>Genomic Encyclopedia of Type Strains, Phase III (KMG-III): the genomes of soil and plant-associated and newly described type strains.</title>
        <authorList>
            <person name="Whitman W."/>
        </authorList>
    </citation>
    <scope>NUCLEOTIDE SEQUENCE [LARGE SCALE GENOMIC DNA]</scope>
    <source>
        <strain evidence="15 16">CECT 8576</strain>
    </source>
</reference>
<comment type="similarity">
    <text evidence="3">In the central section; belongs to the 3-hydroxyacyl-CoA dehydrogenase family.</text>
</comment>
<dbReference type="UniPathway" id="UPA00659"/>
<dbReference type="EC" id="4.2.1.17" evidence="15"/>
<dbReference type="EMBL" id="JACBYW010000005">
    <property type="protein sequence ID" value="NYH79499.1"/>
    <property type="molecule type" value="Genomic_DNA"/>
</dbReference>
<name>A0A852Z155_9ACTN</name>
<dbReference type="Pfam" id="PF00725">
    <property type="entry name" value="3HCDH"/>
    <property type="match status" value="1"/>
</dbReference>
<dbReference type="EC" id="1.1.1.35" evidence="15"/>
<dbReference type="InterPro" id="IPR050136">
    <property type="entry name" value="FA_oxidation_alpha_subunit"/>
</dbReference>
<dbReference type="PANTHER" id="PTHR43612:SF3">
    <property type="entry name" value="TRIFUNCTIONAL ENZYME SUBUNIT ALPHA, MITOCHONDRIAL"/>
    <property type="match status" value="1"/>
</dbReference>
<evidence type="ECO:0000256" key="3">
    <source>
        <dbReference type="ARBA" id="ARBA00007005"/>
    </source>
</evidence>
<accession>A0A852Z155</accession>
<organism evidence="15 16">
    <name type="scientific">Actinopolyspora biskrensis</name>
    <dbReference type="NCBI Taxonomy" id="1470178"/>
    <lineage>
        <taxon>Bacteria</taxon>
        <taxon>Bacillati</taxon>
        <taxon>Actinomycetota</taxon>
        <taxon>Actinomycetes</taxon>
        <taxon>Actinopolysporales</taxon>
        <taxon>Actinopolysporaceae</taxon>
        <taxon>Actinopolyspora</taxon>
    </lineage>
</organism>
<dbReference type="SUPFAM" id="SSF51735">
    <property type="entry name" value="NAD(P)-binding Rossmann-fold domains"/>
    <property type="match status" value="1"/>
</dbReference>
<proteinExistence type="inferred from homology"/>
<dbReference type="InterPro" id="IPR029045">
    <property type="entry name" value="ClpP/crotonase-like_dom_sf"/>
</dbReference>
<evidence type="ECO:0000256" key="10">
    <source>
        <dbReference type="ARBA" id="ARBA00023239"/>
    </source>
</evidence>
<dbReference type="FunFam" id="1.10.1040.50:FF:000005">
    <property type="entry name" value="Probable 3-hydroxyacyl-CoA dehydrogenase"/>
    <property type="match status" value="1"/>
</dbReference>
<comment type="pathway">
    <text evidence="2">Lipid metabolism; butanoate metabolism.</text>
</comment>
<dbReference type="GO" id="GO:0070403">
    <property type="term" value="F:NAD+ binding"/>
    <property type="evidence" value="ECO:0007669"/>
    <property type="project" value="InterPro"/>
</dbReference>
<keyword evidence="11" id="KW-0511">Multifunctional enzyme</keyword>
<dbReference type="CDD" id="cd06558">
    <property type="entry name" value="crotonase-like"/>
    <property type="match status" value="1"/>
</dbReference>
<evidence type="ECO:0000256" key="7">
    <source>
        <dbReference type="ARBA" id="ARBA00023002"/>
    </source>
</evidence>
<evidence type="ECO:0000256" key="9">
    <source>
        <dbReference type="ARBA" id="ARBA00023098"/>
    </source>
</evidence>
<dbReference type="SUPFAM" id="SSF52096">
    <property type="entry name" value="ClpP/crotonase"/>
    <property type="match status" value="1"/>
</dbReference>
<evidence type="ECO:0000313" key="15">
    <source>
        <dbReference type="EMBL" id="NYH79499.1"/>
    </source>
</evidence>
<dbReference type="FunFam" id="3.40.50.720:FF:000009">
    <property type="entry name" value="Fatty oxidation complex, alpha subunit"/>
    <property type="match status" value="1"/>
</dbReference>
<dbReference type="InterPro" id="IPR036291">
    <property type="entry name" value="NAD(P)-bd_dom_sf"/>
</dbReference>
<keyword evidence="7 15" id="KW-0560">Oxidoreductase</keyword>
<keyword evidence="9" id="KW-0443">Lipid metabolism</keyword>
<evidence type="ECO:0000256" key="12">
    <source>
        <dbReference type="ARBA" id="ARBA00049556"/>
    </source>
</evidence>
<evidence type="ECO:0000256" key="6">
    <source>
        <dbReference type="ARBA" id="ARBA00022963"/>
    </source>
</evidence>
<evidence type="ECO:0000256" key="1">
    <source>
        <dbReference type="ARBA" id="ARBA00005005"/>
    </source>
</evidence>
<dbReference type="GO" id="GO:0008692">
    <property type="term" value="F:3-hydroxybutyryl-CoA epimerase activity"/>
    <property type="evidence" value="ECO:0007669"/>
    <property type="project" value="UniProtKB-EC"/>
</dbReference>